<dbReference type="PANTHER" id="PTHR43685:SF3">
    <property type="entry name" value="SLR2126 PROTEIN"/>
    <property type="match status" value="1"/>
</dbReference>
<dbReference type="PANTHER" id="PTHR43685">
    <property type="entry name" value="GLYCOSYLTRANSFERASE"/>
    <property type="match status" value="1"/>
</dbReference>
<evidence type="ECO:0000313" key="4">
    <source>
        <dbReference type="EMBL" id="AMQ00827.1"/>
    </source>
</evidence>
<feature type="domain" description="Galactosyltransferase C-terminal" evidence="3">
    <location>
        <begin position="167"/>
        <end position="219"/>
    </location>
</feature>
<dbReference type="InterPro" id="IPR050834">
    <property type="entry name" value="Glycosyltransf_2"/>
</dbReference>
<dbReference type="InterPro" id="IPR027791">
    <property type="entry name" value="Galactosyl_T_C"/>
</dbReference>
<gene>
    <name evidence="4" type="ORF">AY601_3974</name>
</gene>
<dbReference type="Pfam" id="PF02709">
    <property type="entry name" value="Glyco_transf_7C"/>
    <property type="match status" value="1"/>
</dbReference>
<reference evidence="4 5" key="1">
    <citation type="submission" date="2016-03" db="EMBL/GenBank/DDBJ databases">
        <title>Complete genome sequence of Pedobacter cryoconitis PAMC 27485.</title>
        <authorList>
            <person name="Lee J."/>
            <person name="Kim O.-S."/>
        </authorList>
    </citation>
    <scope>NUCLEOTIDE SEQUENCE [LARGE SCALE GENOMIC DNA]</scope>
    <source>
        <strain evidence="4 5">PAMC 27485</strain>
    </source>
</reference>
<evidence type="ECO:0000259" key="2">
    <source>
        <dbReference type="Pfam" id="PF00535"/>
    </source>
</evidence>
<dbReference type="SUPFAM" id="SSF53448">
    <property type="entry name" value="Nucleotide-diphospho-sugar transferases"/>
    <property type="match status" value="1"/>
</dbReference>
<dbReference type="EMBL" id="CP014504">
    <property type="protein sequence ID" value="AMQ00827.1"/>
    <property type="molecule type" value="Genomic_DNA"/>
</dbReference>
<keyword evidence="1 4" id="KW-0808">Transferase</keyword>
<dbReference type="GO" id="GO:0016740">
    <property type="term" value="F:transferase activity"/>
    <property type="evidence" value="ECO:0007669"/>
    <property type="project" value="UniProtKB-KW"/>
</dbReference>
<evidence type="ECO:0000313" key="5">
    <source>
        <dbReference type="Proteomes" id="UP000071561"/>
    </source>
</evidence>
<dbReference type="Proteomes" id="UP000071561">
    <property type="component" value="Chromosome"/>
</dbReference>
<dbReference type="InterPro" id="IPR001173">
    <property type="entry name" value="Glyco_trans_2-like"/>
</dbReference>
<dbReference type="CDD" id="cd06420">
    <property type="entry name" value="GT2_Chondriotin_Pol_N"/>
    <property type="match status" value="1"/>
</dbReference>
<dbReference type="InterPro" id="IPR029044">
    <property type="entry name" value="Nucleotide-diphossugar_trans"/>
</dbReference>
<dbReference type="Gene3D" id="3.90.550.10">
    <property type="entry name" value="Spore Coat Polysaccharide Biosynthesis Protein SpsA, Chain A"/>
    <property type="match status" value="1"/>
</dbReference>
<dbReference type="Pfam" id="PF00535">
    <property type="entry name" value="Glycos_transf_2"/>
    <property type="match status" value="1"/>
</dbReference>
<evidence type="ECO:0000256" key="1">
    <source>
        <dbReference type="ARBA" id="ARBA00022679"/>
    </source>
</evidence>
<organism evidence="4 5">
    <name type="scientific">Pedobacter cryoconitis</name>
    <dbReference type="NCBI Taxonomy" id="188932"/>
    <lineage>
        <taxon>Bacteria</taxon>
        <taxon>Pseudomonadati</taxon>
        <taxon>Bacteroidota</taxon>
        <taxon>Sphingobacteriia</taxon>
        <taxon>Sphingobacteriales</taxon>
        <taxon>Sphingobacteriaceae</taxon>
        <taxon>Pedobacter</taxon>
    </lineage>
</organism>
<dbReference type="AlphaFoldDB" id="A0A127VHQ1"/>
<dbReference type="OrthoDB" id="9801954at2"/>
<protein>
    <submittedName>
        <fullName evidence="4">Glycosyl transferase family 2</fullName>
    </submittedName>
</protein>
<dbReference type="RefSeq" id="WP_068404268.1">
    <property type="nucleotide sequence ID" value="NZ_CP014504.1"/>
</dbReference>
<dbReference type="KEGG" id="pcm:AY601_3974"/>
<evidence type="ECO:0000259" key="3">
    <source>
        <dbReference type="Pfam" id="PF02709"/>
    </source>
</evidence>
<keyword evidence="5" id="KW-1185">Reference proteome</keyword>
<feature type="domain" description="Glycosyltransferase 2-like" evidence="2">
    <location>
        <begin position="5"/>
        <end position="129"/>
    </location>
</feature>
<accession>A0A127VHQ1</accession>
<sequence>MLVTSLIVATYNWPEALNLCLLSIKNQKVLPAEVIIADDGSGQDTRLLIEKFQRIFPVPLIHIWHEDSGFRKSISLNTAIKKAKGNYIVQVDGDVILDQNFIKDHQSLAETDVFVRGTRAHITQKMLPEIYSTEKISFNFLSKGIINRFNAIRLPLLAFLFEKKIKNSNSVRGSNLAYWKSDFLLINGYNNDLKGWGHEDEELAARFINNGKLKKAVKFKAIQFHLSHGETSRTNEPVHAQVVQNTLLKKIKACDNGIAQL</sequence>
<name>A0A127VHQ1_9SPHI</name>
<proteinExistence type="predicted"/>
<dbReference type="PATRIC" id="fig|188932.3.peg.4129"/>